<dbReference type="InterPro" id="IPR011014">
    <property type="entry name" value="MscS_channel_TM-2"/>
</dbReference>
<evidence type="ECO:0000313" key="12">
    <source>
        <dbReference type="EMBL" id="CTQ42955.1"/>
    </source>
</evidence>
<feature type="transmembrane region" description="Helical" evidence="8">
    <location>
        <begin position="305"/>
        <end position="325"/>
    </location>
</feature>
<dbReference type="Gene3D" id="3.30.70.100">
    <property type="match status" value="1"/>
</dbReference>
<feature type="transmembrane region" description="Helical" evidence="8">
    <location>
        <begin position="491"/>
        <end position="510"/>
    </location>
</feature>
<feature type="domain" description="Mechanosensitive ion channel MscS" evidence="9">
    <location>
        <begin position="594"/>
        <end position="659"/>
    </location>
</feature>
<dbReference type="EMBL" id="CXST01000001">
    <property type="protein sequence ID" value="CTQ42955.1"/>
    <property type="molecule type" value="Genomic_DNA"/>
</dbReference>
<dbReference type="InterPro" id="IPR006685">
    <property type="entry name" value="MscS_channel_2nd"/>
</dbReference>
<dbReference type="GO" id="GO:0005886">
    <property type="term" value="C:plasma membrane"/>
    <property type="evidence" value="ECO:0007669"/>
    <property type="project" value="UniProtKB-SubCell"/>
</dbReference>
<dbReference type="RefSeq" id="WP_055655036.1">
    <property type="nucleotide sequence ID" value="NZ_CXST01000001.1"/>
</dbReference>
<dbReference type="Gene3D" id="1.10.287.1260">
    <property type="match status" value="1"/>
</dbReference>
<feature type="compositionally biased region" description="Low complexity" evidence="7">
    <location>
        <begin position="61"/>
        <end position="75"/>
    </location>
</feature>
<gene>
    <name evidence="12" type="primary">ykuT_1</name>
    <name evidence="12" type="ORF">LAL4801_01392</name>
</gene>
<keyword evidence="3" id="KW-1003">Cell membrane</keyword>
<keyword evidence="6 8" id="KW-0472">Membrane</keyword>
<feature type="transmembrane region" description="Helical" evidence="8">
    <location>
        <begin position="152"/>
        <end position="172"/>
    </location>
</feature>
<name>A0A0M6XYP2_9HYPH</name>
<evidence type="ECO:0000259" key="10">
    <source>
        <dbReference type="Pfam" id="PF21082"/>
    </source>
</evidence>
<feature type="transmembrane region" description="Helical" evidence="8">
    <location>
        <begin position="272"/>
        <end position="293"/>
    </location>
</feature>
<feature type="region of interest" description="Disordered" evidence="7">
    <location>
        <begin position="58"/>
        <end position="92"/>
    </location>
</feature>
<evidence type="ECO:0000256" key="1">
    <source>
        <dbReference type="ARBA" id="ARBA00004651"/>
    </source>
</evidence>
<keyword evidence="13" id="KW-1185">Reference proteome</keyword>
<evidence type="ECO:0000256" key="2">
    <source>
        <dbReference type="ARBA" id="ARBA00008017"/>
    </source>
</evidence>
<feature type="transmembrane region" description="Helical" evidence="8">
    <location>
        <begin position="549"/>
        <end position="568"/>
    </location>
</feature>
<evidence type="ECO:0000259" key="9">
    <source>
        <dbReference type="Pfam" id="PF00924"/>
    </source>
</evidence>
<dbReference type="SUPFAM" id="SSF82861">
    <property type="entry name" value="Mechanosensitive channel protein MscS (YggB), transmembrane region"/>
    <property type="match status" value="1"/>
</dbReference>
<feature type="transmembrane region" description="Helical" evidence="8">
    <location>
        <begin position="574"/>
        <end position="596"/>
    </location>
</feature>
<keyword evidence="4 8" id="KW-0812">Transmembrane</keyword>
<evidence type="ECO:0000256" key="6">
    <source>
        <dbReference type="ARBA" id="ARBA00023136"/>
    </source>
</evidence>
<evidence type="ECO:0000256" key="3">
    <source>
        <dbReference type="ARBA" id="ARBA00022475"/>
    </source>
</evidence>
<sequence length="805" mass="86120">MRFSHPTNRRSCLADGGRKRPGKAFLLLSGLLALFLCLGGLPSGAQAQGIPGLFSGKGSTKTETGAGAPAAETTADGNAQTETAGSAVAPADGAGEGANLLQTVDEFTEDAVEARDVLKSIVQKIPEIQDVMVETLRAQGGERGLNWMSSTLVDILIAVVLGLVASTLVNRWGRRQFASWYQPDATTRADKIIYLYARAILMFVGVGLFFAVAAGVFLLVGTGIDASNKTALVVVGTMAVFLALRVVWLNVLAPDAESHRLLALSNQEATGLYRTLLVGSAISLAAVAFCLWMERLGLSPDIHKLALIAASALSMVILSGIAIVYRRVIARLIRGKKGAEAPIWRRVLASGWHFVAVAYFFLAWGISAVRILLDLPDAIGLVGAPLEVLLMAAVAYGLLILLIDRVLLPRLDTVAAQEKIAEDIKRAEAGEGGEEDAASTLAQARAEAAEREARRSPFRDLFDRGATILVVFTSLDMLASKWGLPLAGSGSLIGSFVEVLLVMFLGYMAYEAVKIVIDREIAKEAPAEKDEEAEVGGTGESRISTLLPIFRNFLLITIVVIATMVILSQLGVNIAPLFAGAGVVGLAVGFGAQTLIRDIFSGAFYLIDDAFRKGEYIDIGSAKGVVEKISIRSMQLRHHRGALTTVPFGEIQKVENFSRDWAVMKLAFRVTYDTDVEKMRKIIKNFGKELLEDEYFGPMFLAPLKSQGIMSMEDSAMIARVKFTTKPGKQFELRKVVYAGLRDLFEKNGIRFAHRQVTVRVAGSDGDEEVVTPGARQAAAAGAAAAGMLGEGIGDETGGSAEDQL</sequence>
<feature type="transmembrane region" description="Helical" evidence="8">
    <location>
        <begin position="378"/>
        <end position="403"/>
    </location>
</feature>
<evidence type="ECO:0000256" key="5">
    <source>
        <dbReference type="ARBA" id="ARBA00022989"/>
    </source>
</evidence>
<evidence type="ECO:0000256" key="7">
    <source>
        <dbReference type="SAM" id="MobiDB-lite"/>
    </source>
</evidence>
<evidence type="ECO:0000256" key="4">
    <source>
        <dbReference type="ARBA" id="ARBA00022692"/>
    </source>
</evidence>
<dbReference type="GO" id="GO:0008381">
    <property type="term" value="F:mechanosensitive monoatomic ion channel activity"/>
    <property type="evidence" value="ECO:0007669"/>
    <property type="project" value="InterPro"/>
</dbReference>
<feature type="domain" description="Mechanosensitive ion channel MscS C-terminal" evidence="10">
    <location>
        <begin position="666"/>
        <end position="752"/>
    </location>
</feature>
<comment type="similarity">
    <text evidence="2">Belongs to the MscS (TC 1.A.23) family.</text>
</comment>
<protein>
    <submittedName>
        <fullName evidence="12">Putative MscS family protein YkuT</fullName>
    </submittedName>
</protein>
<dbReference type="Pfam" id="PF21082">
    <property type="entry name" value="MS_channel_3rd"/>
    <property type="match status" value="1"/>
</dbReference>
<dbReference type="STRING" id="187304.B0E33_23250"/>
<dbReference type="InterPro" id="IPR010920">
    <property type="entry name" value="LSM_dom_sf"/>
</dbReference>
<dbReference type="Proteomes" id="UP000048926">
    <property type="component" value="Unassembled WGS sequence"/>
</dbReference>
<dbReference type="Pfam" id="PF21088">
    <property type="entry name" value="MS_channel_1st"/>
    <property type="match status" value="1"/>
</dbReference>
<dbReference type="OrthoDB" id="9814206at2"/>
<feature type="transmembrane region" description="Helical" evidence="8">
    <location>
        <begin position="231"/>
        <end position="251"/>
    </location>
</feature>
<keyword evidence="5 8" id="KW-1133">Transmembrane helix</keyword>
<dbReference type="SUPFAM" id="SSF50182">
    <property type="entry name" value="Sm-like ribonucleoproteins"/>
    <property type="match status" value="1"/>
</dbReference>
<dbReference type="InterPro" id="IPR049142">
    <property type="entry name" value="MS_channel_1st"/>
</dbReference>
<dbReference type="PANTHER" id="PTHR30460">
    <property type="entry name" value="MODERATE CONDUCTANCE MECHANOSENSITIVE CHANNEL YBIO"/>
    <property type="match status" value="1"/>
</dbReference>
<evidence type="ECO:0000313" key="13">
    <source>
        <dbReference type="Proteomes" id="UP000048926"/>
    </source>
</evidence>
<feature type="domain" description="Mechanosensitive ion channel transmembrane helices 2/3" evidence="11">
    <location>
        <begin position="553"/>
        <end position="593"/>
    </location>
</feature>
<dbReference type="SUPFAM" id="SSF82689">
    <property type="entry name" value="Mechanosensitive channel protein MscS (YggB), C-terminal domain"/>
    <property type="match status" value="1"/>
</dbReference>
<evidence type="ECO:0000256" key="8">
    <source>
        <dbReference type="SAM" id="Phobius"/>
    </source>
</evidence>
<feature type="transmembrane region" description="Helical" evidence="8">
    <location>
        <begin position="193"/>
        <end position="219"/>
    </location>
</feature>
<organism evidence="12 13">
    <name type="scientific">Roseibium aggregatum</name>
    <dbReference type="NCBI Taxonomy" id="187304"/>
    <lineage>
        <taxon>Bacteria</taxon>
        <taxon>Pseudomonadati</taxon>
        <taxon>Pseudomonadota</taxon>
        <taxon>Alphaproteobacteria</taxon>
        <taxon>Hyphomicrobiales</taxon>
        <taxon>Stappiaceae</taxon>
        <taxon>Roseibium</taxon>
    </lineage>
</organism>
<reference evidence="13" key="1">
    <citation type="submission" date="2015-07" db="EMBL/GenBank/DDBJ databases">
        <authorList>
            <person name="Rodrigo-Torres Lidia"/>
            <person name="Arahal R.David."/>
        </authorList>
    </citation>
    <scope>NUCLEOTIDE SEQUENCE [LARGE SCALE GENOMIC DNA]</scope>
    <source>
        <strain evidence="13">CECT 4801</strain>
    </source>
</reference>
<proteinExistence type="inferred from homology"/>
<dbReference type="PANTHER" id="PTHR30460:SF0">
    <property type="entry name" value="MODERATE CONDUCTANCE MECHANOSENSITIVE CHANNEL YBIO"/>
    <property type="match status" value="1"/>
</dbReference>
<dbReference type="InterPro" id="IPR011066">
    <property type="entry name" value="MscS_channel_C_sf"/>
</dbReference>
<dbReference type="InterPro" id="IPR023408">
    <property type="entry name" value="MscS_beta-dom_sf"/>
</dbReference>
<accession>A0A0M6XYP2</accession>
<evidence type="ECO:0000259" key="11">
    <source>
        <dbReference type="Pfam" id="PF21088"/>
    </source>
</evidence>
<dbReference type="Gene3D" id="2.30.30.60">
    <property type="match status" value="1"/>
</dbReference>
<comment type="subcellular location">
    <subcellularLocation>
        <location evidence="1">Cell membrane</location>
        <topology evidence="1">Multi-pass membrane protein</topology>
    </subcellularLocation>
</comment>
<dbReference type="InterPro" id="IPR045276">
    <property type="entry name" value="YbiO_bact"/>
</dbReference>
<dbReference type="AlphaFoldDB" id="A0A0M6XYP2"/>
<feature type="transmembrane region" description="Helical" evidence="8">
    <location>
        <begin position="346"/>
        <end position="366"/>
    </location>
</feature>
<dbReference type="InterPro" id="IPR049278">
    <property type="entry name" value="MS_channel_C"/>
</dbReference>
<dbReference type="Pfam" id="PF00924">
    <property type="entry name" value="MS_channel_2nd"/>
    <property type="match status" value="1"/>
</dbReference>